<evidence type="ECO:0000256" key="1">
    <source>
        <dbReference type="SAM" id="Coils"/>
    </source>
</evidence>
<proteinExistence type="predicted"/>
<feature type="region of interest" description="Disordered" evidence="2">
    <location>
        <begin position="1"/>
        <end position="105"/>
    </location>
</feature>
<feature type="compositionally biased region" description="Basic and acidic residues" evidence="2">
    <location>
        <begin position="1"/>
        <end position="10"/>
    </location>
</feature>
<feature type="coiled-coil region" evidence="1">
    <location>
        <begin position="186"/>
        <end position="259"/>
    </location>
</feature>
<evidence type="ECO:0000313" key="3">
    <source>
        <dbReference type="EMBL" id="KAF4980602.1"/>
    </source>
</evidence>
<sequence length="598" mass="68451">MADSTKKHESPPSVPLKVPIKSDKSEASVEAKVNGESQLDAGSVSTTAHSDMAPKSDHGRDDQGKIHVNNMRSYSAVASGGTVKTEPESGARPKPKIDAHTEKNVGDKVVTAGPDAMELDATSASMESWDDARAYQVPPPHKTNLAPMTEEFEPLDDFSGFDSTSFSRRKDDSKLQEENARLHRHVQDLHRKLSLLSTDKQIAEEQAERLTERVNGMKQRMSSSMTEVERSSETLATRVEELTDENQALREQLNDAQSHIFSLQPYRKDLTPEEVGQEYDSLVEQVQDWVEKFMDPWLKNHHEGLEAMSATARKRSADVNRFKKVLHQYPDLVHGLYFPETDEDIIMSMILRYLHDNIFQTVLYGSIHHYVEIVSFIENHMQASVEPKRDLFSVRSWTAEAYNALISAPQFRAVREKRRKEMIVELGEILKIFCTKEDWQWFLDNLSEQCVVPAMKLYEKMQVSTHHFYLDINPFIVRLAGELSMSPEFISSVKELDCKNMLQNRKAFSLDKMDPPPSRKELYHRLLNVCTVAPALYMRQIGQRDAIKEPIVVRKQRMLVAWGSDEKRQAYLDDGDRTLVSRLYTSKSSGETWSPFWK</sequence>
<keyword evidence="4" id="KW-1185">Reference proteome</keyword>
<organism evidence="3 4">
    <name type="scientific">Fusarium zealandicum</name>
    <dbReference type="NCBI Taxonomy" id="1053134"/>
    <lineage>
        <taxon>Eukaryota</taxon>
        <taxon>Fungi</taxon>
        <taxon>Dikarya</taxon>
        <taxon>Ascomycota</taxon>
        <taxon>Pezizomycotina</taxon>
        <taxon>Sordariomycetes</taxon>
        <taxon>Hypocreomycetidae</taxon>
        <taxon>Hypocreales</taxon>
        <taxon>Nectriaceae</taxon>
        <taxon>Fusarium</taxon>
        <taxon>Fusarium staphyleae species complex</taxon>
    </lineage>
</organism>
<dbReference type="Proteomes" id="UP000635477">
    <property type="component" value="Unassembled WGS sequence"/>
</dbReference>
<name>A0A8H4XLU0_9HYPO</name>
<feature type="compositionally biased region" description="Basic and acidic residues" evidence="2">
    <location>
        <begin position="52"/>
        <end position="65"/>
    </location>
</feature>
<evidence type="ECO:0000313" key="4">
    <source>
        <dbReference type="Proteomes" id="UP000635477"/>
    </source>
</evidence>
<accession>A0A8H4XLU0</accession>
<protein>
    <submittedName>
        <fullName evidence="3">Uncharacterized protein</fullName>
    </submittedName>
</protein>
<feature type="compositionally biased region" description="Basic and acidic residues" evidence="2">
    <location>
        <begin position="20"/>
        <end position="29"/>
    </location>
</feature>
<feature type="compositionally biased region" description="Basic and acidic residues" evidence="2">
    <location>
        <begin position="85"/>
        <end position="105"/>
    </location>
</feature>
<dbReference type="AlphaFoldDB" id="A0A8H4XLU0"/>
<evidence type="ECO:0000256" key="2">
    <source>
        <dbReference type="SAM" id="MobiDB-lite"/>
    </source>
</evidence>
<keyword evidence="1" id="KW-0175">Coiled coil</keyword>
<reference evidence="3" key="1">
    <citation type="journal article" date="2020" name="BMC Genomics">
        <title>Correction to: Identification and distribution of gene clusters required for synthesis of sphingolipid metabolism inhibitors in diverse species of the filamentous fungus Fusarium.</title>
        <authorList>
            <person name="Kim H.S."/>
            <person name="Lohmar J.M."/>
            <person name="Busman M."/>
            <person name="Brown D.W."/>
            <person name="Naumann T.A."/>
            <person name="Divon H.H."/>
            <person name="Lysoe E."/>
            <person name="Uhlig S."/>
            <person name="Proctor R.H."/>
        </authorList>
    </citation>
    <scope>NUCLEOTIDE SEQUENCE</scope>
    <source>
        <strain evidence="3">NRRL 22465</strain>
    </source>
</reference>
<dbReference type="EMBL" id="JABEYC010000216">
    <property type="protein sequence ID" value="KAF4980602.1"/>
    <property type="molecule type" value="Genomic_DNA"/>
</dbReference>
<reference evidence="3" key="2">
    <citation type="submission" date="2020-05" db="EMBL/GenBank/DDBJ databases">
        <authorList>
            <person name="Kim H.-S."/>
            <person name="Proctor R.H."/>
            <person name="Brown D.W."/>
        </authorList>
    </citation>
    <scope>NUCLEOTIDE SEQUENCE</scope>
    <source>
        <strain evidence="3">NRRL 22465</strain>
    </source>
</reference>
<dbReference type="OrthoDB" id="4755094at2759"/>
<comment type="caution">
    <text evidence="3">The sequence shown here is derived from an EMBL/GenBank/DDBJ whole genome shotgun (WGS) entry which is preliminary data.</text>
</comment>
<gene>
    <name evidence="3" type="ORF">FZEAL_3415</name>
</gene>